<sequence>MLNKILAVVDPTLSHKSLIQRCVDVGIDVLVYCEEGRAMPPGAQVEIRSFNGGFCDIGDACCVLELIPEGASKAAFYNSPAVKNGKMLLLSYGMTSAQYGEIHEGMSGSLASRVAGVSFPSFYQHRPTFECILYAESVEPCFRLVQKNFSCLISMLRTSIGSNLFDRFGYFWAGTCAISALRTGMMVEVADRLVSNEDTGVCLGAFKVLDALGLDKFIAGLEALVGVLGKDDLLHQVRCNLPGIVQGMISDGLYGAGGRGGFYRIYDMRYGSVEQVIDLQSGLYRSLKKDESLQDSLLDTRKNSMFSDELWKQVFTYVEHIVKERGTDVIKELDEVLRVGYNWQFCVKELASRVGIRSFF</sequence>
<evidence type="ECO:0000313" key="1">
    <source>
        <dbReference type="EMBL" id="QJC27462.1"/>
    </source>
</evidence>
<dbReference type="AlphaFoldDB" id="A0A858PY16"/>
<gene>
    <name evidence="1" type="ORF">ANPL_01795</name>
</gene>
<dbReference type="RefSeq" id="WP_169193101.1">
    <property type="nucleotide sequence ID" value="NZ_CP046391.1"/>
</dbReference>
<protein>
    <recommendedName>
        <fullName evidence="3">3-hydroxyacyl-CoA dehydrogenase C-terminal domain-containing protein</fullName>
    </recommendedName>
</protein>
<dbReference type="Gene3D" id="1.10.1040.50">
    <property type="match status" value="1"/>
</dbReference>
<evidence type="ECO:0008006" key="3">
    <source>
        <dbReference type="Google" id="ProtNLM"/>
    </source>
</evidence>
<proteinExistence type="predicted"/>
<evidence type="ECO:0000313" key="2">
    <source>
        <dbReference type="Proteomes" id="UP000500930"/>
    </source>
</evidence>
<organism evidence="1 2">
    <name type="scientific">Anaplasma platys</name>
    <dbReference type="NCBI Taxonomy" id="949"/>
    <lineage>
        <taxon>Bacteria</taxon>
        <taxon>Pseudomonadati</taxon>
        <taxon>Pseudomonadota</taxon>
        <taxon>Alphaproteobacteria</taxon>
        <taxon>Rickettsiales</taxon>
        <taxon>Anaplasmataceae</taxon>
        <taxon>Anaplasma</taxon>
    </lineage>
</organism>
<name>A0A858PY16_9RICK</name>
<dbReference type="SUPFAM" id="SSF48179">
    <property type="entry name" value="6-phosphogluconate dehydrogenase C-terminal domain-like"/>
    <property type="match status" value="1"/>
</dbReference>
<dbReference type="InterPro" id="IPR008927">
    <property type="entry name" value="6-PGluconate_DH-like_C_sf"/>
</dbReference>
<dbReference type="KEGG" id="aplt:ANPL_01795"/>
<dbReference type="EMBL" id="CP046391">
    <property type="protein sequence ID" value="QJC27462.1"/>
    <property type="molecule type" value="Genomic_DNA"/>
</dbReference>
<reference evidence="1 2" key="1">
    <citation type="journal article" date="2020" name="Pathogens">
        <title>First Whole Genome Sequence of Anaplasma platys, an Obligate Intracellular Rickettsial Pathogen of Dogs.</title>
        <authorList>
            <person name="Llanes A."/>
            <person name="Rajeev S."/>
        </authorList>
    </citation>
    <scope>NUCLEOTIDE SEQUENCE [LARGE SCALE GENOMIC DNA]</scope>
    <source>
        <strain evidence="1 2">S3</strain>
    </source>
</reference>
<accession>A0A858PY16</accession>
<dbReference type="Proteomes" id="UP000500930">
    <property type="component" value="Chromosome"/>
</dbReference>
<keyword evidence="2" id="KW-1185">Reference proteome</keyword>